<proteinExistence type="predicted"/>
<dbReference type="STRING" id="485915.Dret_2280"/>
<dbReference type="EMBL" id="CP001734">
    <property type="protein sequence ID" value="ACV69564.1"/>
    <property type="molecule type" value="Genomic_DNA"/>
</dbReference>
<dbReference type="RefSeq" id="WP_015752705.1">
    <property type="nucleotide sequence ID" value="NC_013223.1"/>
</dbReference>
<name>C8X567_DESRD</name>
<reference evidence="2" key="1">
    <citation type="submission" date="2009-09" db="EMBL/GenBank/DDBJ databases">
        <title>The complete chromosome of Desulfohalobium retbaense DSM 5692.</title>
        <authorList>
            <consortium name="US DOE Joint Genome Institute (JGI-PGF)"/>
            <person name="Lucas S."/>
            <person name="Copeland A."/>
            <person name="Lapidus A."/>
            <person name="Glavina del Rio T."/>
            <person name="Dalin E."/>
            <person name="Tice H."/>
            <person name="Bruce D."/>
            <person name="Goodwin L."/>
            <person name="Pitluck S."/>
            <person name="Kyrpides N."/>
            <person name="Mavromatis K."/>
            <person name="Ivanova N."/>
            <person name="Mikhailova N."/>
            <person name="Munk A.C."/>
            <person name="Brettin T."/>
            <person name="Detter J.C."/>
            <person name="Han C."/>
            <person name="Tapia R."/>
            <person name="Larimer F."/>
            <person name="Land M."/>
            <person name="Hauser L."/>
            <person name="Markowitz V."/>
            <person name="Cheng J.-F."/>
            <person name="Hugenholtz P."/>
            <person name="Woyke T."/>
            <person name="Wu D."/>
            <person name="Spring S."/>
            <person name="Klenk H.-P."/>
            <person name="Eisen J.A."/>
        </authorList>
    </citation>
    <scope>NUCLEOTIDE SEQUENCE [LARGE SCALE GENOMIC DNA]</scope>
    <source>
        <strain evidence="2">DSM 5692</strain>
    </source>
</reference>
<evidence type="ECO:0000313" key="2">
    <source>
        <dbReference type="Proteomes" id="UP000001052"/>
    </source>
</evidence>
<organism evidence="1 2">
    <name type="scientific">Desulfohalobium retbaense (strain ATCC 49708 / DSM 5692 / JCM 16813 / HR100)</name>
    <dbReference type="NCBI Taxonomy" id="485915"/>
    <lineage>
        <taxon>Bacteria</taxon>
        <taxon>Pseudomonadati</taxon>
        <taxon>Thermodesulfobacteriota</taxon>
        <taxon>Desulfovibrionia</taxon>
        <taxon>Desulfovibrionales</taxon>
        <taxon>Desulfohalobiaceae</taxon>
        <taxon>Desulfohalobium</taxon>
    </lineage>
</organism>
<evidence type="ECO:0000313" key="1">
    <source>
        <dbReference type="EMBL" id="ACV69564.1"/>
    </source>
</evidence>
<dbReference type="Proteomes" id="UP000001052">
    <property type="component" value="Chromosome"/>
</dbReference>
<dbReference type="eggNOG" id="COG0589">
    <property type="taxonomic scope" value="Bacteria"/>
</dbReference>
<keyword evidence="2" id="KW-1185">Reference proteome</keyword>
<sequence>MPARLLHIFRNTPLGRETFLESLYFCDQLSLEPQVYIPSTTKFLMYFEHDAVQVDLDGSYLNSPGTAQRHARELLENMDMEAHFVDPKQFTASTLPDLSTSYEFMCCPRSISDLSSKIGLGHIGAKVRRILHNSRFPVLIPSAVYKPWNNITVLFGGSQNAVKSLRLGLAVGRRTGLPVDVFTYGPGRSREDYRQVLEQRGLLQTVERQIRSWNFYDSGKFQENLWEIPHDALLVLGAYGHGVIRDLLFGSTMEAVQTTMPNNMLIAGPHFRMPL</sequence>
<reference evidence="1 2" key="2">
    <citation type="journal article" date="2010" name="Stand. Genomic Sci.">
        <title>Complete genome sequence of Desulfohalobium retbaense type strain (HR(100)).</title>
        <authorList>
            <person name="Spring S."/>
            <person name="Nolan M."/>
            <person name="Lapidus A."/>
            <person name="Glavina Del Rio T."/>
            <person name="Copeland A."/>
            <person name="Tice H."/>
            <person name="Cheng J.F."/>
            <person name="Lucas S."/>
            <person name="Land M."/>
            <person name="Chen F."/>
            <person name="Bruce D."/>
            <person name="Goodwin L."/>
            <person name="Pitluck S."/>
            <person name="Ivanova N."/>
            <person name="Mavromatis K."/>
            <person name="Mikhailova N."/>
            <person name="Pati A."/>
            <person name="Chen A."/>
            <person name="Palaniappan K."/>
            <person name="Hauser L."/>
            <person name="Chang Y.J."/>
            <person name="Jeffries C.D."/>
            <person name="Munk C."/>
            <person name="Kiss H."/>
            <person name="Chain P."/>
            <person name="Han C."/>
            <person name="Brettin T."/>
            <person name="Detter J.C."/>
            <person name="Schuler E."/>
            <person name="Goker M."/>
            <person name="Rohde M."/>
            <person name="Bristow J."/>
            <person name="Eisen J.A."/>
            <person name="Markowitz V."/>
            <person name="Hugenholtz P."/>
            <person name="Kyrpides N.C."/>
            <person name="Klenk H.P."/>
        </authorList>
    </citation>
    <scope>NUCLEOTIDE SEQUENCE [LARGE SCALE GENOMIC DNA]</scope>
    <source>
        <strain evidence="1 2">DSM 5692</strain>
    </source>
</reference>
<protein>
    <submittedName>
        <fullName evidence="1">UspA12</fullName>
    </submittedName>
</protein>
<accession>C8X567</accession>
<dbReference type="SUPFAM" id="SSF52402">
    <property type="entry name" value="Adenine nucleotide alpha hydrolases-like"/>
    <property type="match status" value="1"/>
</dbReference>
<dbReference type="OrthoDB" id="9804721at2"/>
<gene>
    <name evidence="1" type="ordered locus">Dret_2280</name>
</gene>
<dbReference type="KEGG" id="drt:Dret_2280"/>
<dbReference type="AlphaFoldDB" id="C8X567"/>
<dbReference type="Gene3D" id="3.40.50.12370">
    <property type="match status" value="1"/>
</dbReference>
<dbReference type="HOGENOM" id="CLU_1010924_0_0_7"/>